<evidence type="ECO:0000256" key="1">
    <source>
        <dbReference type="ARBA" id="ARBA00023251"/>
    </source>
</evidence>
<sequence>MSHFEFKPLRQSDLTLLHRWFQEPTIKHWYARDKNWSFDEIKKKYEPRVLGKEQVPSFIVYHDNTPLGFIQYYLLANSLPDGIDDYNHPLFKQCQTNKLVGIDLFIAPDTARGKGLGVLLINQFISKFFTQFKAVIVDPNVNNLQAIRCYEKAGFSQTGFSEDPNHHVMIKYLLLPKD</sequence>
<dbReference type="Proteomes" id="UP000054858">
    <property type="component" value="Unassembled WGS sequence"/>
</dbReference>
<accession>A0A0W0WYC8</accession>
<dbReference type="RefSeq" id="WP_025384778.1">
    <property type="nucleotide sequence ID" value="NZ_LCUA01000028.1"/>
</dbReference>
<evidence type="ECO:0000313" key="3">
    <source>
        <dbReference type="EMBL" id="KTD37326.1"/>
    </source>
</evidence>
<protein>
    <submittedName>
        <fullName evidence="3">Aminoglycoside 6'-N-acetyltransferase</fullName>
    </submittedName>
</protein>
<evidence type="ECO:0000313" key="4">
    <source>
        <dbReference type="Proteomes" id="UP000054858"/>
    </source>
</evidence>
<comment type="caution">
    <text evidence="3">The sequence shown here is derived from an EMBL/GenBank/DDBJ whole genome shotgun (WGS) entry which is preliminary data.</text>
</comment>
<dbReference type="PATRIC" id="fig|29423.5.peg.2587"/>
<dbReference type="Gene3D" id="3.40.630.30">
    <property type="match status" value="1"/>
</dbReference>
<dbReference type="InterPro" id="IPR016181">
    <property type="entry name" value="Acyl_CoA_acyltransferase"/>
</dbReference>
<feature type="domain" description="N-acetyltransferase" evidence="2">
    <location>
        <begin position="4"/>
        <end position="174"/>
    </location>
</feature>
<dbReference type="SUPFAM" id="SSF55729">
    <property type="entry name" value="Acyl-CoA N-acyltransferases (Nat)"/>
    <property type="match status" value="1"/>
</dbReference>
<dbReference type="InterPro" id="IPR000182">
    <property type="entry name" value="GNAT_dom"/>
</dbReference>
<keyword evidence="3" id="KW-0808">Transferase</keyword>
<gene>
    <name evidence="3" type="ORF">Loak_2462</name>
</gene>
<reference evidence="3 4" key="1">
    <citation type="submission" date="2015-11" db="EMBL/GenBank/DDBJ databases">
        <title>Genomic analysis of 38 Legionella species identifies large and diverse effector repertoires.</title>
        <authorList>
            <person name="Burstein D."/>
            <person name="Amaro F."/>
            <person name="Zusman T."/>
            <person name="Lifshitz Z."/>
            <person name="Cohen O."/>
            <person name="Gilbert J.A."/>
            <person name="Pupko T."/>
            <person name="Shuman H.A."/>
            <person name="Segal G."/>
        </authorList>
    </citation>
    <scope>NUCLEOTIDE SEQUENCE [LARGE SCALE GENOMIC DNA]</scope>
    <source>
        <strain evidence="3 4">Oak Ridge-10</strain>
    </source>
</reference>
<dbReference type="GO" id="GO:0046677">
    <property type="term" value="P:response to antibiotic"/>
    <property type="evidence" value="ECO:0007669"/>
    <property type="project" value="UniProtKB-KW"/>
</dbReference>
<dbReference type="EMBL" id="LNYP01000031">
    <property type="protein sequence ID" value="KTD37326.1"/>
    <property type="molecule type" value="Genomic_DNA"/>
</dbReference>
<dbReference type="PROSITE" id="PS51186">
    <property type="entry name" value="GNAT"/>
    <property type="match status" value="1"/>
</dbReference>
<dbReference type="PANTHER" id="PTHR31438:SF1">
    <property type="entry name" value="LYSINE N-ACYLTRANSFERASE C17G9.06C-RELATED"/>
    <property type="match status" value="1"/>
</dbReference>
<organism evidence="3 4">
    <name type="scientific">Legionella oakridgensis</name>
    <dbReference type="NCBI Taxonomy" id="29423"/>
    <lineage>
        <taxon>Bacteria</taxon>
        <taxon>Pseudomonadati</taxon>
        <taxon>Pseudomonadota</taxon>
        <taxon>Gammaproteobacteria</taxon>
        <taxon>Legionellales</taxon>
        <taxon>Legionellaceae</taxon>
        <taxon>Legionella</taxon>
    </lineage>
</organism>
<dbReference type="GO" id="GO:0016410">
    <property type="term" value="F:N-acyltransferase activity"/>
    <property type="evidence" value="ECO:0007669"/>
    <property type="project" value="TreeGrafter"/>
</dbReference>
<name>A0A0W0WYC8_9GAMM</name>
<proteinExistence type="predicted"/>
<evidence type="ECO:0000259" key="2">
    <source>
        <dbReference type="PROSITE" id="PS51186"/>
    </source>
</evidence>
<dbReference type="Pfam" id="PF13523">
    <property type="entry name" value="Acetyltransf_8"/>
    <property type="match status" value="1"/>
</dbReference>
<dbReference type="PANTHER" id="PTHR31438">
    <property type="entry name" value="LYSINE N-ACYLTRANSFERASE C17G9.06C-RELATED"/>
    <property type="match status" value="1"/>
</dbReference>
<dbReference type="AlphaFoldDB" id="A0A0W0WYC8"/>
<keyword evidence="1" id="KW-0046">Antibiotic resistance</keyword>